<dbReference type="AlphaFoldDB" id="A0A811UUF2"/>
<comment type="caution">
    <text evidence="2">The sequence shown here is derived from an EMBL/GenBank/DDBJ whole genome shotgun (WGS) entry which is preliminary data.</text>
</comment>
<feature type="compositionally biased region" description="Polar residues" evidence="1">
    <location>
        <begin position="42"/>
        <end position="52"/>
    </location>
</feature>
<accession>A0A811UUF2</accession>
<name>A0A811UUF2_CERCA</name>
<reference evidence="2" key="1">
    <citation type="submission" date="2020-11" db="EMBL/GenBank/DDBJ databases">
        <authorList>
            <person name="Whitehead M."/>
        </authorList>
    </citation>
    <scope>NUCLEOTIDE SEQUENCE</scope>
    <source>
        <strain evidence="2">EGII</strain>
    </source>
</reference>
<proteinExistence type="predicted"/>
<keyword evidence="3" id="KW-1185">Reference proteome</keyword>
<evidence type="ECO:0000256" key="1">
    <source>
        <dbReference type="SAM" id="MobiDB-lite"/>
    </source>
</evidence>
<feature type="compositionally biased region" description="Basic and acidic residues" evidence="1">
    <location>
        <begin position="82"/>
        <end position="97"/>
    </location>
</feature>
<evidence type="ECO:0000313" key="3">
    <source>
        <dbReference type="Proteomes" id="UP000606786"/>
    </source>
</evidence>
<gene>
    <name evidence="2" type="ORF">CCAP1982_LOCUS9855</name>
</gene>
<protein>
    <submittedName>
        <fullName evidence="2">(Mediterranean fruit fly) hypothetical protein</fullName>
    </submittedName>
</protein>
<feature type="compositionally biased region" description="Basic and acidic residues" evidence="1">
    <location>
        <begin position="14"/>
        <end position="39"/>
    </location>
</feature>
<dbReference type="EMBL" id="CAJHJT010000023">
    <property type="protein sequence ID" value="CAD7001357.1"/>
    <property type="molecule type" value="Genomic_DNA"/>
</dbReference>
<feature type="region of interest" description="Disordered" evidence="1">
    <location>
        <begin position="1"/>
        <end position="97"/>
    </location>
</feature>
<sequence length="108" mass="12848">MNHQFSLDSCHPYPKNERPPVRENNRNADLRPPVEKMEVDPSVQTRNVNYMNRPNPFKRSARSENFPRKHQRLFHTVPDASEQDHDEEKESDKKPDDFLSFGRLVYLT</sequence>
<dbReference type="Proteomes" id="UP000606786">
    <property type="component" value="Unassembled WGS sequence"/>
</dbReference>
<evidence type="ECO:0000313" key="2">
    <source>
        <dbReference type="EMBL" id="CAD7001357.1"/>
    </source>
</evidence>
<organism evidence="2 3">
    <name type="scientific">Ceratitis capitata</name>
    <name type="common">Mediterranean fruit fly</name>
    <name type="synonym">Tephritis capitata</name>
    <dbReference type="NCBI Taxonomy" id="7213"/>
    <lineage>
        <taxon>Eukaryota</taxon>
        <taxon>Metazoa</taxon>
        <taxon>Ecdysozoa</taxon>
        <taxon>Arthropoda</taxon>
        <taxon>Hexapoda</taxon>
        <taxon>Insecta</taxon>
        <taxon>Pterygota</taxon>
        <taxon>Neoptera</taxon>
        <taxon>Endopterygota</taxon>
        <taxon>Diptera</taxon>
        <taxon>Brachycera</taxon>
        <taxon>Muscomorpha</taxon>
        <taxon>Tephritoidea</taxon>
        <taxon>Tephritidae</taxon>
        <taxon>Ceratitis</taxon>
        <taxon>Ceratitis</taxon>
    </lineage>
</organism>